<dbReference type="InterPro" id="IPR013840">
    <property type="entry name" value="DNAligase_N"/>
</dbReference>
<dbReference type="Gene3D" id="3.40.50.10190">
    <property type="entry name" value="BRCT domain"/>
    <property type="match status" value="1"/>
</dbReference>
<dbReference type="SUPFAM" id="SSF56091">
    <property type="entry name" value="DNA ligase/mRNA capping enzyme, catalytic domain"/>
    <property type="match status" value="1"/>
</dbReference>
<evidence type="ECO:0000313" key="14">
    <source>
        <dbReference type="EMBL" id="EHO16516.1"/>
    </source>
</evidence>
<dbReference type="InterPro" id="IPR001679">
    <property type="entry name" value="DNA_ligase"/>
</dbReference>
<sequence length="654" mass="72564">MEERKVREEMQALIDRLLPAARAYYQESRELMSNFEYDSAYDRLQKLEEESGIVLSGSPTQRVGYEVVSSLPKITHEKPMLSLDKTKSVDELIAWLGAEKALLSWKMDGLTIVLRYRNGELYQAVTRGNGYIGELVTNNVRAFRNVPLRIPYQGELLLRGEALMRYSDFGRINRELPDTDAKYKNPRNLCTGTVRQLDPAVTAARGVYFHAFSLVEAEGVDFNNSRAAQFAWLRDQGFEVVEFEAVTADMLREAVARFEAKIPENDFPSDGLVLLLDDIAYGDSLGRTAKFPRNAIAFKWQDEQAETVLREIEWSPSRTGLINPVAIFDPVDLEGTEVRRASIHNVSVLRSLKLGLGDHILVYKANMIIPQIAENLTKSDTAEPPAHCPVCGTATERRKENDAETLYCVNPDCAIKRVKRFALMTSRDAFHIDGLSETTLEKLIQEGFIHRYADLFHLKRAEAAIAAMKGFGETSAAKLIEAAEKARHLPLSRFVYGLGIPGVGVQNAKVLSKAFQGDIQALLTADVETLTGIDGIGEVMAADIVTFFRDPKEREIIDELLQEVTLEPEASAGAEAQRYAGQTYVITGSLVNFPNRTALKDYITARGGKVAGEVSAKTTALINNDIHSTSGKNKKAHELGIPILSEAEFLAAES</sequence>
<comment type="cofactor">
    <cofactor evidence="12">
        <name>Mg(2+)</name>
        <dbReference type="ChEBI" id="CHEBI:18420"/>
    </cofactor>
    <cofactor evidence="12">
        <name>Mn(2+)</name>
        <dbReference type="ChEBI" id="CHEBI:29035"/>
    </cofactor>
</comment>
<dbReference type="InterPro" id="IPR004149">
    <property type="entry name" value="Znf_DNAligase_C4"/>
</dbReference>
<proteinExistence type="inferred from homology"/>
<evidence type="ECO:0000256" key="2">
    <source>
        <dbReference type="ARBA" id="ARBA00022598"/>
    </source>
</evidence>
<dbReference type="PROSITE" id="PS50172">
    <property type="entry name" value="BRCT"/>
    <property type="match status" value="1"/>
</dbReference>
<evidence type="ECO:0000256" key="10">
    <source>
        <dbReference type="ARBA" id="ARBA00023211"/>
    </source>
</evidence>
<accession>A0AA36Y4E2</accession>
<dbReference type="GO" id="GO:0003911">
    <property type="term" value="F:DNA ligase (NAD+) activity"/>
    <property type="evidence" value="ECO:0007669"/>
    <property type="project" value="UniProtKB-UniRule"/>
</dbReference>
<feature type="binding site" evidence="12">
    <location>
        <position position="391"/>
    </location>
    <ligand>
        <name>Zn(2+)</name>
        <dbReference type="ChEBI" id="CHEBI:29105"/>
    </ligand>
</feature>
<dbReference type="Pfam" id="PF03120">
    <property type="entry name" value="OB_DNA_ligase"/>
    <property type="match status" value="1"/>
</dbReference>
<reference evidence="14 15" key="1">
    <citation type="submission" date="2011-10" db="EMBL/GenBank/DDBJ databases">
        <title>The Genome Sequence of Lachnospiraceae bacterium ACC2.</title>
        <authorList>
            <consortium name="The Broad Institute Genome Sequencing Platform"/>
            <person name="Earl A."/>
            <person name="Ward D."/>
            <person name="Feldgarden M."/>
            <person name="Gevers D."/>
            <person name="Sizova M."/>
            <person name="Hazen A."/>
            <person name="Epstein S."/>
            <person name="Young S.K."/>
            <person name="Zeng Q."/>
            <person name="Gargeya S."/>
            <person name="Fitzgerald M."/>
            <person name="Haas B."/>
            <person name="Abouelleil A."/>
            <person name="Alvarado L."/>
            <person name="Arachchi H.M."/>
            <person name="Berlin A."/>
            <person name="Brown A."/>
            <person name="Chapman S.B."/>
            <person name="Chen Z."/>
            <person name="Dunbar C."/>
            <person name="Freedman E."/>
            <person name="Gearin G."/>
            <person name="Goldberg J."/>
            <person name="Griggs A."/>
            <person name="Gujja S."/>
            <person name="Heiman D."/>
            <person name="Howarth C."/>
            <person name="Larson L."/>
            <person name="Lui A."/>
            <person name="MacDonald P.J.P."/>
            <person name="Montmayeur A."/>
            <person name="Murphy C."/>
            <person name="Neiman D."/>
            <person name="Pearson M."/>
            <person name="Priest M."/>
            <person name="Roberts A."/>
            <person name="Saif S."/>
            <person name="Shea T."/>
            <person name="Shenoy N."/>
            <person name="Sisk P."/>
            <person name="Stolte C."/>
            <person name="Sykes S."/>
            <person name="Wortman J."/>
            <person name="Nusbaum C."/>
            <person name="Birren B."/>
        </authorList>
    </citation>
    <scope>NUCLEOTIDE SEQUENCE [LARGE SCALE GENOMIC DNA]</scope>
    <source>
        <strain evidence="14 15">ACC2</strain>
    </source>
</reference>
<dbReference type="SMART" id="SM00278">
    <property type="entry name" value="HhH1"/>
    <property type="match status" value="2"/>
</dbReference>
<comment type="similarity">
    <text evidence="12">Belongs to the NAD-dependent DNA ligase family. LigA subfamily.</text>
</comment>
<feature type="binding site" evidence="12">
    <location>
        <position position="388"/>
    </location>
    <ligand>
        <name>Zn(2+)</name>
        <dbReference type="ChEBI" id="CHEBI:29105"/>
    </ligand>
</feature>
<evidence type="ECO:0000256" key="5">
    <source>
        <dbReference type="ARBA" id="ARBA00022763"/>
    </source>
</evidence>
<dbReference type="SUPFAM" id="SSF50249">
    <property type="entry name" value="Nucleic acid-binding proteins"/>
    <property type="match status" value="1"/>
</dbReference>
<dbReference type="InterPro" id="IPR041663">
    <property type="entry name" value="DisA/LigA_HHH"/>
</dbReference>
<dbReference type="Gene3D" id="1.10.150.20">
    <property type="entry name" value="5' to 3' exonuclease, C-terminal subdomain"/>
    <property type="match status" value="2"/>
</dbReference>
<keyword evidence="6 12" id="KW-0862">Zinc</keyword>
<comment type="caution">
    <text evidence="14">The sequence shown here is derived from an EMBL/GenBank/DDBJ whole genome shotgun (WGS) entry which is preliminary data.</text>
</comment>
<evidence type="ECO:0000256" key="9">
    <source>
        <dbReference type="ARBA" id="ARBA00023204"/>
    </source>
</evidence>
<feature type="binding site" evidence="12">
    <location>
        <position position="127"/>
    </location>
    <ligand>
        <name>NAD(+)</name>
        <dbReference type="ChEBI" id="CHEBI:57540"/>
    </ligand>
</feature>
<feature type="binding site" evidence="12">
    <location>
        <position position="299"/>
    </location>
    <ligand>
        <name>NAD(+)</name>
        <dbReference type="ChEBI" id="CHEBI:57540"/>
    </ligand>
</feature>
<keyword evidence="3 12" id="KW-0235">DNA replication</keyword>
<dbReference type="EC" id="6.5.1.2" evidence="12"/>
<dbReference type="PIRSF" id="PIRSF001604">
    <property type="entry name" value="LigA"/>
    <property type="match status" value="1"/>
</dbReference>
<evidence type="ECO:0000313" key="15">
    <source>
        <dbReference type="Proteomes" id="UP000018466"/>
    </source>
</evidence>
<comment type="function">
    <text evidence="1 12">DNA ligase that catalyzes the formation of phosphodiester linkages between 5'-phosphoryl and 3'-hydroxyl groups in double-stranded DNA using NAD as a coenzyme and as the energy source for the reaction. It is essential for DNA replication and repair of damaged DNA.</text>
</comment>
<dbReference type="InterPro" id="IPR036420">
    <property type="entry name" value="BRCT_dom_sf"/>
</dbReference>
<feature type="binding site" evidence="12">
    <location>
        <begin position="82"/>
        <end position="83"/>
    </location>
    <ligand>
        <name>NAD(+)</name>
        <dbReference type="ChEBI" id="CHEBI:57540"/>
    </ligand>
</feature>
<evidence type="ECO:0000256" key="1">
    <source>
        <dbReference type="ARBA" id="ARBA00004067"/>
    </source>
</evidence>
<evidence type="ECO:0000256" key="4">
    <source>
        <dbReference type="ARBA" id="ARBA00022723"/>
    </source>
</evidence>
<dbReference type="HAMAP" id="MF_01588">
    <property type="entry name" value="DNA_ligase_A"/>
    <property type="match status" value="1"/>
</dbReference>
<feature type="active site" description="N6-AMP-lysine intermediate" evidence="12">
    <location>
        <position position="106"/>
    </location>
</feature>
<feature type="domain" description="BRCT" evidence="13">
    <location>
        <begin position="574"/>
        <end position="654"/>
    </location>
</feature>
<evidence type="ECO:0000259" key="13">
    <source>
        <dbReference type="PROSITE" id="PS50172"/>
    </source>
</evidence>
<dbReference type="InterPro" id="IPR013839">
    <property type="entry name" value="DNAligase_adenylation"/>
</dbReference>
<dbReference type="GO" id="GO:0003677">
    <property type="term" value="F:DNA binding"/>
    <property type="evidence" value="ECO:0007669"/>
    <property type="project" value="InterPro"/>
</dbReference>
<comment type="catalytic activity">
    <reaction evidence="11 12">
        <text>NAD(+) + (deoxyribonucleotide)n-3'-hydroxyl + 5'-phospho-(deoxyribonucleotide)m = (deoxyribonucleotide)n+m + AMP + beta-nicotinamide D-nucleotide.</text>
        <dbReference type="EC" id="6.5.1.2"/>
    </reaction>
</comment>
<evidence type="ECO:0000256" key="12">
    <source>
        <dbReference type="HAMAP-Rule" id="MF_01588"/>
    </source>
</evidence>
<dbReference type="AlphaFoldDB" id="A0AA36Y4E2"/>
<dbReference type="Proteomes" id="UP000018466">
    <property type="component" value="Unassembled WGS sequence"/>
</dbReference>
<dbReference type="Gene3D" id="1.10.287.610">
    <property type="entry name" value="Helix hairpin bin"/>
    <property type="match status" value="1"/>
</dbReference>
<evidence type="ECO:0000256" key="11">
    <source>
        <dbReference type="ARBA" id="ARBA00034005"/>
    </source>
</evidence>
<keyword evidence="7 12" id="KW-0460">Magnesium</keyword>
<dbReference type="GO" id="GO:0006260">
    <property type="term" value="P:DNA replication"/>
    <property type="evidence" value="ECO:0007669"/>
    <property type="project" value="UniProtKB-KW"/>
</dbReference>
<dbReference type="SUPFAM" id="SSF52113">
    <property type="entry name" value="BRCT domain"/>
    <property type="match status" value="1"/>
</dbReference>
<dbReference type="SUPFAM" id="SSF47781">
    <property type="entry name" value="RuvA domain 2-like"/>
    <property type="match status" value="1"/>
</dbReference>
<dbReference type="InterPro" id="IPR004150">
    <property type="entry name" value="NAD_DNA_ligase_OB"/>
</dbReference>
<dbReference type="Pfam" id="PF12826">
    <property type="entry name" value="HHH_2"/>
    <property type="match status" value="1"/>
</dbReference>
<name>A0AA36Y4E2_9FIRM</name>
<feature type="binding site" evidence="12">
    <location>
        <position position="413"/>
    </location>
    <ligand>
        <name>Zn(2+)</name>
        <dbReference type="ChEBI" id="CHEBI:29105"/>
    </ligand>
</feature>
<dbReference type="InterPro" id="IPR003583">
    <property type="entry name" value="Hlx-hairpin-Hlx_DNA-bd_motif"/>
</dbReference>
<gene>
    <name evidence="12" type="primary">ligA</name>
    <name evidence="14" type="ORF">HMPREF9623_01215</name>
</gene>
<dbReference type="CDD" id="cd17748">
    <property type="entry name" value="BRCT_DNA_ligase_like"/>
    <property type="match status" value="1"/>
</dbReference>
<dbReference type="NCBIfam" id="TIGR00575">
    <property type="entry name" value="dnlj"/>
    <property type="match status" value="1"/>
</dbReference>
<keyword evidence="8 12" id="KW-0520">NAD</keyword>
<dbReference type="GeneID" id="86940975"/>
<keyword evidence="5 12" id="KW-0227">DNA damage</keyword>
<comment type="caution">
    <text evidence="12">Lacks conserved residue(s) required for the propagation of feature annotation.</text>
</comment>
<evidence type="ECO:0000256" key="8">
    <source>
        <dbReference type="ARBA" id="ARBA00023027"/>
    </source>
</evidence>
<dbReference type="Gene3D" id="3.30.470.30">
    <property type="entry name" value="DNA ligase/mRNA capping enzyme"/>
    <property type="match status" value="1"/>
</dbReference>
<evidence type="ECO:0000256" key="3">
    <source>
        <dbReference type="ARBA" id="ARBA00022705"/>
    </source>
</evidence>
<keyword evidence="9 12" id="KW-0234">DNA repair</keyword>
<keyword evidence="4 12" id="KW-0479">Metal-binding</keyword>
<dbReference type="Gene3D" id="2.40.50.140">
    <property type="entry name" value="Nucleic acid-binding proteins"/>
    <property type="match status" value="1"/>
</dbReference>
<dbReference type="InterPro" id="IPR001357">
    <property type="entry name" value="BRCT_dom"/>
</dbReference>
<dbReference type="Pfam" id="PF01653">
    <property type="entry name" value="DNA_ligase_aden"/>
    <property type="match status" value="1"/>
</dbReference>
<dbReference type="InterPro" id="IPR012340">
    <property type="entry name" value="NA-bd_OB-fold"/>
</dbReference>
<organism evidence="14 15">
    <name type="scientific">Stomatobaculum longum</name>
    <dbReference type="NCBI Taxonomy" id="796942"/>
    <lineage>
        <taxon>Bacteria</taxon>
        <taxon>Bacillati</taxon>
        <taxon>Bacillota</taxon>
        <taxon>Clostridia</taxon>
        <taxon>Lachnospirales</taxon>
        <taxon>Lachnospiraceae</taxon>
        <taxon>Stomatobaculum</taxon>
    </lineage>
</organism>
<dbReference type="EMBL" id="AGEL01000007">
    <property type="protein sequence ID" value="EHO16516.1"/>
    <property type="molecule type" value="Genomic_DNA"/>
</dbReference>
<dbReference type="RefSeq" id="WP_009533048.1">
    <property type="nucleotide sequence ID" value="NZ_JH590863.1"/>
</dbReference>
<keyword evidence="15" id="KW-1185">Reference proteome</keyword>
<dbReference type="NCBIfam" id="NF005932">
    <property type="entry name" value="PRK07956.1"/>
    <property type="match status" value="1"/>
</dbReference>
<dbReference type="InterPro" id="IPR010994">
    <property type="entry name" value="RuvA_2-like"/>
</dbReference>
<keyword evidence="10 12" id="KW-0464">Manganese</keyword>
<protein>
    <recommendedName>
        <fullName evidence="12">DNA ligase</fullName>
        <ecNumber evidence="12">6.5.1.2</ecNumber>
    </recommendedName>
    <alternativeName>
        <fullName evidence="12">Polydeoxyribonucleotide synthase [NAD(+)]</fullName>
    </alternativeName>
</protein>
<evidence type="ECO:0000256" key="6">
    <source>
        <dbReference type="ARBA" id="ARBA00022833"/>
    </source>
</evidence>
<dbReference type="Pfam" id="PF00533">
    <property type="entry name" value="BRCT"/>
    <property type="match status" value="1"/>
</dbReference>
<dbReference type="GO" id="GO:0006281">
    <property type="term" value="P:DNA repair"/>
    <property type="evidence" value="ECO:0007669"/>
    <property type="project" value="UniProtKB-KW"/>
</dbReference>
<keyword evidence="2 12" id="KW-0436">Ligase</keyword>
<evidence type="ECO:0000256" key="7">
    <source>
        <dbReference type="ARBA" id="ARBA00022842"/>
    </source>
</evidence>
<feature type="binding site" evidence="12">
    <location>
        <position position="161"/>
    </location>
    <ligand>
        <name>NAD(+)</name>
        <dbReference type="ChEBI" id="CHEBI:57540"/>
    </ligand>
</feature>
<dbReference type="SMART" id="SM00532">
    <property type="entry name" value="LIGANc"/>
    <property type="match status" value="1"/>
</dbReference>
<dbReference type="Pfam" id="PF14520">
    <property type="entry name" value="HHH_5"/>
    <property type="match status" value="1"/>
</dbReference>
<dbReference type="Pfam" id="PF03119">
    <property type="entry name" value="DNA_ligase_ZBD"/>
    <property type="match status" value="1"/>
</dbReference>
<dbReference type="GO" id="GO:0046872">
    <property type="term" value="F:metal ion binding"/>
    <property type="evidence" value="ECO:0007669"/>
    <property type="project" value="UniProtKB-KW"/>
</dbReference>